<gene>
    <name evidence="6" type="ORF">GCM10009750_21180</name>
</gene>
<evidence type="ECO:0000259" key="5">
    <source>
        <dbReference type="PROSITE" id="PS50977"/>
    </source>
</evidence>
<evidence type="ECO:0000256" key="3">
    <source>
        <dbReference type="ARBA" id="ARBA00023163"/>
    </source>
</evidence>
<evidence type="ECO:0000313" key="7">
    <source>
        <dbReference type="Proteomes" id="UP001501746"/>
    </source>
</evidence>
<feature type="DNA-binding region" description="H-T-H motif" evidence="4">
    <location>
        <begin position="30"/>
        <end position="49"/>
    </location>
</feature>
<dbReference type="InterPro" id="IPR050109">
    <property type="entry name" value="HTH-type_TetR-like_transc_reg"/>
</dbReference>
<dbReference type="InterPro" id="IPR009057">
    <property type="entry name" value="Homeodomain-like_sf"/>
</dbReference>
<dbReference type="RefSeq" id="WP_157426442.1">
    <property type="nucleotide sequence ID" value="NZ_BAAANK010000005.1"/>
</dbReference>
<comment type="caution">
    <text evidence="6">The sequence shown here is derived from an EMBL/GenBank/DDBJ whole genome shotgun (WGS) entry which is preliminary data.</text>
</comment>
<evidence type="ECO:0000256" key="4">
    <source>
        <dbReference type="PROSITE-ProRule" id="PRU00335"/>
    </source>
</evidence>
<name>A0ABN2MRH2_9MICO</name>
<keyword evidence="2 4" id="KW-0238">DNA-binding</keyword>
<dbReference type="PRINTS" id="PR00455">
    <property type="entry name" value="HTHTETR"/>
</dbReference>
<dbReference type="PANTHER" id="PTHR30055:SF234">
    <property type="entry name" value="HTH-TYPE TRANSCRIPTIONAL REGULATOR BETI"/>
    <property type="match status" value="1"/>
</dbReference>
<feature type="domain" description="HTH tetR-type" evidence="5">
    <location>
        <begin position="7"/>
        <end position="67"/>
    </location>
</feature>
<dbReference type="PROSITE" id="PS50977">
    <property type="entry name" value="HTH_TETR_2"/>
    <property type="match status" value="1"/>
</dbReference>
<dbReference type="SUPFAM" id="SSF46689">
    <property type="entry name" value="Homeodomain-like"/>
    <property type="match status" value="1"/>
</dbReference>
<proteinExistence type="predicted"/>
<evidence type="ECO:0000313" key="6">
    <source>
        <dbReference type="EMBL" id="GAA1836174.1"/>
    </source>
</evidence>
<dbReference type="Pfam" id="PF00440">
    <property type="entry name" value="TetR_N"/>
    <property type="match status" value="1"/>
</dbReference>
<dbReference type="SUPFAM" id="SSF48498">
    <property type="entry name" value="Tetracyclin repressor-like, C-terminal domain"/>
    <property type="match status" value="1"/>
</dbReference>
<keyword evidence="3" id="KW-0804">Transcription</keyword>
<evidence type="ECO:0000256" key="1">
    <source>
        <dbReference type="ARBA" id="ARBA00023015"/>
    </source>
</evidence>
<accession>A0ABN2MRH2</accession>
<dbReference type="Gene3D" id="1.10.10.60">
    <property type="entry name" value="Homeodomain-like"/>
    <property type="match status" value="1"/>
</dbReference>
<dbReference type="Proteomes" id="UP001501746">
    <property type="component" value="Unassembled WGS sequence"/>
</dbReference>
<dbReference type="EMBL" id="BAAANK010000005">
    <property type="protein sequence ID" value="GAA1836174.1"/>
    <property type="molecule type" value="Genomic_DNA"/>
</dbReference>
<evidence type="ECO:0000256" key="2">
    <source>
        <dbReference type="ARBA" id="ARBA00023125"/>
    </source>
</evidence>
<keyword evidence="7" id="KW-1185">Reference proteome</keyword>
<keyword evidence="1" id="KW-0805">Transcription regulation</keyword>
<sequence length="196" mass="21306">MPRPLIPDRRERILDAAERLVLERGFDAMSIASVASAAGIGKGAVYLEFASKRELLDAVLRRGTRRLRTRVDREIGPRPRLGAAYRAAIRALLDDELMTAAFLDDRGVLGTHVGTVDDDRYRRRQDEVVAWLRELQRSGRLAGSVDAEHLGLALSSATIGLLSAGRLLGPLSRAQLAGAIDTVAHMAASLETDTVD</sequence>
<dbReference type="PANTHER" id="PTHR30055">
    <property type="entry name" value="HTH-TYPE TRANSCRIPTIONAL REGULATOR RUTR"/>
    <property type="match status" value="1"/>
</dbReference>
<reference evidence="6 7" key="1">
    <citation type="journal article" date="2019" name="Int. J. Syst. Evol. Microbiol.">
        <title>The Global Catalogue of Microorganisms (GCM) 10K type strain sequencing project: providing services to taxonomists for standard genome sequencing and annotation.</title>
        <authorList>
            <consortium name="The Broad Institute Genomics Platform"/>
            <consortium name="The Broad Institute Genome Sequencing Center for Infectious Disease"/>
            <person name="Wu L."/>
            <person name="Ma J."/>
        </authorList>
    </citation>
    <scope>NUCLEOTIDE SEQUENCE [LARGE SCALE GENOMIC DNA]</scope>
    <source>
        <strain evidence="6 7">JCM 14323</strain>
    </source>
</reference>
<organism evidence="6 7">
    <name type="scientific">Agromyces salentinus</name>
    <dbReference type="NCBI Taxonomy" id="269421"/>
    <lineage>
        <taxon>Bacteria</taxon>
        <taxon>Bacillati</taxon>
        <taxon>Actinomycetota</taxon>
        <taxon>Actinomycetes</taxon>
        <taxon>Micrococcales</taxon>
        <taxon>Microbacteriaceae</taxon>
        <taxon>Agromyces</taxon>
    </lineage>
</organism>
<dbReference type="InterPro" id="IPR036271">
    <property type="entry name" value="Tet_transcr_reg_TetR-rel_C_sf"/>
</dbReference>
<protein>
    <submittedName>
        <fullName evidence="6">Helix-turn-helix domain-containing protein</fullName>
    </submittedName>
</protein>
<dbReference type="InterPro" id="IPR001647">
    <property type="entry name" value="HTH_TetR"/>
</dbReference>
<dbReference type="Gene3D" id="1.10.357.10">
    <property type="entry name" value="Tetracycline Repressor, domain 2"/>
    <property type="match status" value="1"/>
</dbReference>